<dbReference type="Proteomes" id="UP000504612">
    <property type="component" value="Unplaced"/>
</dbReference>
<dbReference type="PANTHER" id="PTHR12706">
    <property type="entry name" value="STRAWBERRY NOTCH-RELATED"/>
    <property type="match status" value="1"/>
</dbReference>
<feature type="region of interest" description="Disordered" evidence="1">
    <location>
        <begin position="238"/>
        <end position="270"/>
    </location>
</feature>
<dbReference type="GeneID" id="113430221"/>
<name>A0A6J1W6M0_9SAUR</name>
<dbReference type="GO" id="GO:0042393">
    <property type="term" value="F:histone binding"/>
    <property type="evidence" value="ECO:0007669"/>
    <property type="project" value="TreeGrafter"/>
</dbReference>
<reference evidence="4" key="1">
    <citation type="submission" date="2025-08" db="UniProtKB">
        <authorList>
            <consortium name="RefSeq"/>
        </authorList>
    </citation>
    <scope>IDENTIFICATION</scope>
</reference>
<dbReference type="PANTHER" id="PTHR12706:SF5">
    <property type="entry name" value="PROTEIN STRAWBERRY NOTCH HOMOLOG 2"/>
    <property type="match status" value="1"/>
</dbReference>
<dbReference type="GO" id="GO:0031490">
    <property type="term" value="F:chromatin DNA binding"/>
    <property type="evidence" value="ECO:0007669"/>
    <property type="project" value="TreeGrafter"/>
</dbReference>
<sequence length="364" mass="40889">ISVDRGLKWEEVYEKSLHLTGPHDGFYLSHKVRGNKYICLLAEQTRGKYFTLYKPNIGKQSQLETMDSLLKKYQPVSPVDAQPHWESSYDFSLKHCNHAVWNRNCKVVQEGKECFQGARLRHYYMLCGALLRVWTKIASIMANITNTSYLQIVRLKTKEKKKQVGIKIPENCVHQVLKELKQMDENVKQKQKQTSAMLAPMRPGQPFPPLVPPLDLSQPAGFLSAQHSSLPQNEVWDLTNSPPEEGLPNFWTHPSPPPPPPPSLHPHLPPAPSQFNFHAPYDNAGLVGSLELSGSPSQHHEPLAPTPALPLPLADSFSPASLNFRELLEEMMLNPQGLGAESSEQERQSVIQFSGPLSNLYDAS</sequence>
<proteinExistence type="predicted"/>
<dbReference type="GO" id="GO:0002281">
    <property type="term" value="P:macrophage activation involved in immune response"/>
    <property type="evidence" value="ECO:0007669"/>
    <property type="project" value="TreeGrafter"/>
</dbReference>
<feature type="compositionally biased region" description="Polar residues" evidence="1">
    <location>
        <begin position="348"/>
        <end position="357"/>
    </location>
</feature>
<evidence type="ECO:0000256" key="1">
    <source>
        <dbReference type="SAM" id="MobiDB-lite"/>
    </source>
</evidence>
<dbReference type="InterPro" id="IPR057332">
    <property type="entry name" value="SBNO_a/b_dom"/>
</dbReference>
<gene>
    <name evidence="4" type="primary">LOC113430221</name>
</gene>
<dbReference type="KEGG" id="nss:113430221"/>
<feature type="domain" description="SBNO alpha/beta" evidence="2">
    <location>
        <begin position="7"/>
        <end position="119"/>
    </location>
</feature>
<feature type="region of interest" description="Disordered" evidence="1">
    <location>
        <begin position="337"/>
        <end position="364"/>
    </location>
</feature>
<evidence type="ECO:0000313" key="3">
    <source>
        <dbReference type="Proteomes" id="UP000504612"/>
    </source>
</evidence>
<keyword evidence="3" id="KW-1185">Reference proteome</keyword>
<dbReference type="GO" id="GO:0045892">
    <property type="term" value="P:negative regulation of DNA-templated transcription"/>
    <property type="evidence" value="ECO:0007669"/>
    <property type="project" value="TreeGrafter"/>
</dbReference>
<evidence type="ECO:0000313" key="4">
    <source>
        <dbReference type="RefSeq" id="XP_026548468.1"/>
    </source>
</evidence>
<feature type="non-terminal residue" evidence="4">
    <location>
        <position position="1"/>
    </location>
</feature>
<dbReference type="GO" id="GO:0030316">
    <property type="term" value="P:osteoclast differentiation"/>
    <property type="evidence" value="ECO:0007669"/>
    <property type="project" value="TreeGrafter"/>
</dbReference>
<dbReference type="AlphaFoldDB" id="A0A6J1W6M0"/>
<dbReference type="RefSeq" id="XP_026548468.1">
    <property type="nucleotide sequence ID" value="XM_026692683.1"/>
</dbReference>
<dbReference type="Pfam" id="PF25373">
    <property type="entry name" value="SBNO"/>
    <property type="match status" value="1"/>
</dbReference>
<organism evidence="3 4">
    <name type="scientific">Notechis scutatus</name>
    <name type="common">mainland tiger snake</name>
    <dbReference type="NCBI Taxonomy" id="8663"/>
    <lineage>
        <taxon>Eukaryota</taxon>
        <taxon>Metazoa</taxon>
        <taxon>Chordata</taxon>
        <taxon>Craniata</taxon>
        <taxon>Vertebrata</taxon>
        <taxon>Euteleostomi</taxon>
        <taxon>Lepidosauria</taxon>
        <taxon>Squamata</taxon>
        <taxon>Bifurcata</taxon>
        <taxon>Unidentata</taxon>
        <taxon>Episquamata</taxon>
        <taxon>Toxicofera</taxon>
        <taxon>Serpentes</taxon>
        <taxon>Colubroidea</taxon>
        <taxon>Elapidae</taxon>
        <taxon>Hydrophiinae</taxon>
        <taxon>Notechis</taxon>
    </lineage>
</organism>
<evidence type="ECO:0000259" key="2">
    <source>
        <dbReference type="Pfam" id="PF25373"/>
    </source>
</evidence>
<dbReference type="GO" id="GO:0045944">
    <property type="term" value="P:positive regulation of transcription by RNA polymerase II"/>
    <property type="evidence" value="ECO:0007669"/>
    <property type="project" value="TreeGrafter"/>
</dbReference>
<protein>
    <submittedName>
        <fullName evidence="4">Protein strawberry notch homolog 2-like</fullName>
    </submittedName>
</protein>
<dbReference type="GO" id="GO:0071354">
    <property type="term" value="P:cellular response to interleukin-6"/>
    <property type="evidence" value="ECO:0007669"/>
    <property type="project" value="TreeGrafter"/>
</dbReference>
<dbReference type="InterPro" id="IPR026741">
    <property type="entry name" value="SNO"/>
</dbReference>
<dbReference type="GO" id="GO:0005634">
    <property type="term" value="C:nucleus"/>
    <property type="evidence" value="ECO:0007669"/>
    <property type="project" value="TreeGrafter"/>
</dbReference>
<feature type="compositionally biased region" description="Pro residues" evidence="1">
    <location>
        <begin position="254"/>
        <end position="270"/>
    </location>
</feature>
<feature type="region of interest" description="Disordered" evidence="1">
    <location>
        <begin position="185"/>
        <end position="206"/>
    </location>
</feature>
<dbReference type="GO" id="GO:0050727">
    <property type="term" value="P:regulation of inflammatory response"/>
    <property type="evidence" value="ECO:0007669"/>
    <property type="project" value="TreeGrafter"/>
</dbReference>
<accession>A0A6J1W6M0</accession>